<dbReference type="EMBL" id="CM009290">
    <property type="protein sequence ID" value="RQO86012.1"/>
    <property type="molecule type" value="Genomic_DNA"/>
</dbReference>
<protein>
    <submittedName>
        <fullName evidence="1">Uncharacterized protein</fullName>
    </submittedName>
</protein>
<dbReference type="InParanoid" id="A0A3N7EJP2"/>
<name>A0A3N7EJP2_POPTR</name>
<keyword evidence="2" id="KW-1185">Reference proteome</keyword>
<evidence type="ECO:0000313" key="1">
    <source>
        <dbReference type="EMBL" id="RQO86012.1"/>
    </source>
</evidence>
<proteinExistence type="predicted"/>
<organism evidence="1 2">
    <name type="scientific">Populus trichocarpa</name>
    <name type="common">Western balsam poplar</name>
    <name type="synonym">Populus balsamifera subsp. trichocarpa</name>
    <dbReference type="NCBI Taxonomy" id="3694"/>
    <lineage>
        <taxon>Eukaryota</taxon>
        <taxon>Viridiplantae</taxon>
        <taxon>Streptophyta</taxon>
        <taxon>Embryophyta</taxon>
        <taxon>Tracheophyta</taxon>
        <taxon>Spermatophyta</taxon>
        <taxon>Magnoliopsida</taxon>
        <taxon>eudicotyledons</taxon>
        <taxon>Gunneridae</taxon>
        <taxon>Pentapetalae</taxon>
        <taxon>rosids</taxon>
        <taxon>fabids</taxon>
        <taxon>Malpighiales</taxon>
        <taxon>Salicaceae</taxon>
        <taxon>Saliceae</taxon>
        <taxon>Populus</taxon>
    </lineage>
</organism>
<evidence type="ECO:0000313" key="2">
    <source>
        <dbReference type="Proteomes" id="UP000006729"/>
    </source>
</evidence>
<gene>
    <name evidence="1" type="ORF">POPTR_001G414750</name>
</gene>
<sequence>MLTPAQINPTFITTACYFTSTIQIFRSGFIYQLSYLMHLYCNISATLQNPTISRFIRRLITSKININPVHPIYMQL</sequence>
<reference evidence="1 2" key="1">
    <citation type="journal article" date="2006" name="Science">
        <title>The genome of black cottonwood, Populus trichocarpa (Torr. &amp; Gray).</title>
        <authorList>
            <person name="Tuskan G.A."/>
            <person name="Difazio S."/>
            <person name="Jansson S."/>
            <person name="Bohlmann J."/>
            <person name="Grigoriev I."/>
            <person name="Hellsten U."/>
            <person name="Putnam N."/>
            <person name="Ralph S."/>
            <person name="Rombauts S."/>
            <person name="Salamov A."/>
            <person name="Schein J."/>
            <person name="Sterck L."/>
            <person name="Aerts A."/>
            <person name="Bhalerao R.R."/>
            <person name="Bhalerao R.P."/>
            <person name="Blaudez D."/>
            <person name="Boerjan W."/>
            <person name="Brun A."/>
            <person name="Brunner A."/>
            <person name="Busov V."/>
            <person name="Campbell M."/>
            <person name="Carlson J."/>
            <person name="Chalot M."/>
            <person name="Chapman J."/>
            <person name="Chen G.L."/>
            <person name="Cooper D."/>
            <person name="Coutinho P.M."/>
            <person name="Couturier J."/>
            <person name="Covert S."/>
            <person name="Cronk Q."/>
            <person name="Cunningham R."/>
            <person name="Davis J."/>
            <person name="Degroeve S."/>
            <person name="Dejardin A."/>
            <person name="Depamphilis C."/>
            <person name="Detter J."/>
            <person name="Dirks B."/>
            <person name="Dubchak I."/>
            <person name="Duplessis S."/>
            <person name="Ehlting J."/>
            <person name="Ellis B."/>
            <person name="Gendler K."/>
            <person name="Goodstein D."/>
            <person name="Gribskov M."/>
            <person name="Grimwood J."/>
            <person name="Groover A."/>
            <person name="Gunter L."/>
            <person name="Hamberger B."/>
            <person name="Heinze B."/>
            <person name="Helariutta Y."/>
            <person name="Henrissat B."/>
            <person name="Holligan D."/>
            <person name="Holt R."/>
            <person name="Huang W."/>
            <person name="Islam-Faridi N."/>
            <person name="Jones S."/>
            <person name="Jones-Rhoades M."/>
            <person name="Jorgensen R."/>
            <person name="Joshi C."/>
            <person name="Kangasjarvi J."/>
            <person name="Karlsson J."/>
            <person name="Kelleher C."/>
            <person name="Kirkpatrick R."/>
            <person name="Kirst M."/>
            <person name="Kohler A."/>
            <person name="Kalluri U."/>
            <person name="Larimer F."/>
            <person name="Leebens-Mack J."/>
            <person name="Leple J.C."/>
            <person name="Locascio P."/>
            <person name="Lou Y."/>
            <person name="Lucas S."/>
            <person name="Martin F."/>
            <person name="Montanini B."/>
            <person name="Napoli C."/>
            <person name="Nelson D.R."/>
            <person name="Nelson C."/>
            <person name="Nieminen K."/>
            <person name="Nilsson O."/>
            <person name="Pereda V."/>
            <person name="Peter G."/>
            <person name="Philippe R."/>
            <person name="Pilate G."/>
            <person name="Poliakov A."/>
            <person name="Razumovskaya J."/>
            <person name="Richardson P."/>
            <person name="Rinaldi C."/>
            <person name="Ritland K."/>
            <person name="Rouze P."/>
            <person name="Ryaboy D."/>
            <person name="Schmutz J."/>
            <person name="Schrader J."/>
            <person name="Segerman B."/>
            <person name="Shin H."/>
            <person name="Siddiqui A."/>
            <person name="Sterky F."/>
            <person name="Terry A."/>
            <person name="Tsai C.J."/>
            <person name="Uberbacher E."/>
            <person name="Unneberg P."/>
            <person name="Vahala J."/>
            <person name="Wall K."/>
            <person name="Wessler S."/>
            <person name="Yang G."/>
            <person name="Yin T."/>
            <person name="Douglas C."/>
            <person name="Marra M."/>
            <person name="Sandberg G."/>
            <person name="Van de Peer Y."/>
            <person name="Rokhsar D."/>
        </authorList>
    </citation>
    <scope>NUCLEOTIDE SEQUENCE [LARGE SCALE GENOMIC DNA]</scope>
    <source>
        <strain evidence="2">cv. Nisqually</strain>
    </source>
</reference>
<dbReference type="AlphaFoldDB" id="A0A3N7EJP2"/>
<dbReference type="Proteomes" id="UP000006729">
    <property type="component" value="Chromosome 1"/>
</dbReference>
<accession>A0A3N7EJP2</accession>